<proteinExistence type="inferred from homology"/>
<evidence type="ECO:0000313" key="12">
    <source>
        <dbReference type="EMBL" id="KAF5387192.1"/>
    </source>
</evidence>
<accession>A0A8H5HPM4</accession>
<dbReference type="Gene3D" id="1.50.40.10">
    <property type="entry name" value="Mitochondrial carrier domain"/>
    <property type="match status" value="1"/>
</dbReference>
<dbReference type="PROSITE" id="PS50920">
    <property type="entry name" value="SOLCAR"/>
    <property type="match status" value="3"/>
</dbReference>
<dbReference type="OrthoDB" id="18574at2759"/>
<evidence type="ECO:0000256" key="3">
    <source>
        <dbReference type="ARBA" id="ARBA00022448"/>
    </source>
</evidence>
<keyword evidence="13" id="KW-1185">Reference proteome</keyword>
<feature type="repeat" description="Solcar" evidence="8">
    <location>
        <begin position="5"/>
        <end position="123"/>
    </location>
</feature>
<evidence type="ECO:0000256" key="10">
    <source>
        <dbReference type="SAM" id="MobiDB-lite"/>
    </source>
</evidence>
<keyword evidence="7 8" id="KW-0472">Membrane</keyword>
<dbReference type="AlphaFoldDB" id="A0A8H5HPM4"/>
<dbReference type="Proteomes" id="UP000518752">
    <property type="component" value="Unassembled WGS sequence"/>
</dbReference>
<evidence type="ECO:0000313" key="13">
    <source>
        <dbReference type="Proteomes" id="UP000518752"/>
    </source>
</evidence>
<dbReference type="PANTHER" id="PTHR45939">
    <property type="entry name" value="PEROXISOMAL MEMBRANE PROTEIN PMP34-RELATED"/>
    <property type="match status" value="1"/>
</dbReference>
<feature type="repeat" description="Solcar" evidence="8">
    <location>
        <begin position="153"/>
        <end position="243"/>
    </location>
</feature>
<evidence type="ECO:0008006" key="14">
    <source>
        <dbReference type="Google" id="ProtNLM"/>
    </source>
</evidence>
<keyword evidence="5" id="KW-0677">Repeat</keyword>
<protein>
    <recommendedName>
        <fullName evidence="14">Mitochondrial carrier</fullName>
    </recommendedName>
</protein>
<dbReference type="PANTHER" id="PTHR45939:SF2">
    <property type="entry name" value="CARRIER PROTEIN, PUTATIVE (AFU_ORTHOLOGUE AFUA_2G13870)-RELATED"/>
    <property type="match status" value="1"/>
</dbReference>
<evidence type="ECO:0000256" key="7">
    <source>
        <dbReference type="ARBA" id="ARBA00023136"/>
    </source>
</evidence>
<organism evidence="12 13">
    <name type="scientific">Collybiopsis confluens</name>
    <dbReference type="NCBI Taxonomy" id="2823264"/>
    <lineage>
        <taxon>Eukaryota</taxon>
        <taxon>Fungi</taxon>
        <taxon>Dikarya</taxon>
        <taxon>Basidiomycota</taxon>
        <taxon>Agaricomycotina</taxon>
        <taxon>Agaricomycetes</taxon>
        <taxon>Agaricomycetidae</taxon>
        <taxon>Agaricales</taxon>
        <taxon>Marasmiineae</taxon>
        <taxon>Omphalotaceae</taxon>
        <taxon>Collybiopsis</taxon>
    </lineage>
</organism>
<evidence type="ECO:0000256" key="9">
    <source>
        <dbReference type="RuleBase" id="RU000488"/>
    </source>
</evidence>
<name>A0A8H5HPM4_9AGAR</name>
<comment type="subcellular location">
    <subcellularLocation>
        <location evidence="1">Membrane</location>
        <topology evidence="1">Multi-pass membrane protein</topology>
    </subcellularLocation>
</comment>
<reference evidence="12 13" key="1">
    <citation type="journal article" date="2020" name="ISME J.">
        <title>Uncovering the hidden diversity of litter-decomposition mechanisms in mushroom-forming fungi.</title>
        <authorList>
            <person name="Floudas D."/>
            <person name="Bentzer J."/>
            <person name="Ahren D."/>
            <person name="Johansson T."/>
            <person name="Persson P."/>
            <person name="Tunlid A."/>
        </authorList>
    </citation>
    <scope>NUCLEOTIDE SEQUENCE [LARGE SCALE GENOMIC DNA]</scope>
    <source>
        <strain evidence="12 13">CBS 406.79</strain>
    </source>
</reference>
<feature type="repeat" description="Solcar" evidence="8">
    <location>
        <begin position="261"/>
        <end position="373"/>
    </location>
</feature>
<keyword evidence="3 9" id="KW-0813">Transport</keyword>
<dbReference type="SUPFAM" id="SSF103506">
    <property type="entry name" value="Mitochondrial carrier"/>
    <property type="match status" value="1"/>
</dbReference>
<evidence type="ECO:0000256" key="11">
    <source>
        <dbReference type="SAM" id="Phobius"/>
    </source>
</evidence>
<feature type="region of interest" description="Disordered" evidence="10">
    <location>
        <begin position="41"/>
        <end position="63"/>
    </location>
</feature>
<evidence type="ECO:0000256" key="5">
    <source>
        <dbReference type="ARBA" id="ARBA00022737"/>
    </source>
</evidence>
<sequence length="427" mass="46567">MTSALPPLVQAVSGAIGSASANTLTYPLDLVTTRVQLASPEWDGRSSGKGKEKEQEVSNTSSSSHLQDKAFKILARLKAIRILRSIIRSDGAGALYDGILTDTAGTLVSNFFYFYIYSFLRKFLIRQLTSSRNSPTSTPSPATAKKPLRSVKLTLWQDLALGFLSGVASRAVSMPFSIITLRLQTGRHNVDEEHADENAVVGAVRKIYKEQGLSGFWRGFNTTILLSLNPSITLAFYQLFRRLLSLTSSPAASAKSGVLDPTPMQAFFGGAFSNSIAVAILYPLILAKTRLQASQKDPSLTSSQKQTLRTVMLDAYHGRYTHPDSSASVPNVEAQSARKSGLEGSYQGLEMQILKGFFNQGVTFLVKGRIEQLLVQAYIRNQLGMGALAAKAGNGILLPTSMFMDPDDPHRALEAWNIVEHVGRRYL</sequence>
<evidence type="ECO:0000256" key="1">
    <source>
        <dbReference type="ARBA" id="ARBA00004141"/>
    </source>
</evidence>
<comment type="caution">
    <text evidence="12">The sequence shown here is derived from an EMBL/GenBank/DDBJ whole genome shotgun (WGS) entry which is preliminary data.</text>
</comment>
<feature type="compositionally biased region" description="Basic and acidic residues" evidence="10">
    <location>
        <begin position="42"/>
        <end position="56"/>
    </location>
</feature>
<dbReference type="GO" id="GO:0016020">
    <property type="term" value="C:membrane"/>
    <property type="evidence" value="ECO:0007669"/>
    <property type="project" value="UniProtKB-SubCell"/>
</dbReference>
<dbReference type="Pfam" id="PF00153">
    <property type="entry name" value="Mito_carr"/>
    <property type="match status" value="3"/>
</dbReference>
<dbReference type="GO" id="GO:0015217">
    <property type="term" value="F:ADP transmembrane transporter activity"/>
    <property type="evidence" value="ECO:0007669"/>
    <property type="project" value="TreeGrafter"/>
</dbReference>
<keyword evidence="4 8" id="KW-0812">Transmembrane</keyword>
<comment type="similarity">
    <text evidence="2 9">Belongs to the mitochondrial carrier (TC 2.A.29) family.</text>
</comment>
<feature type="transmembrane region" description="Helical" evidence="11">
    <location>
        <begin position="266"/>
        <end position="286"/>
    </location>
</feature>
<dbReference type="InterPro" id="IPR052217">
    <property type="entry name" value="Mito/Peroxisomal_Carrier"/>
</dbReference>
<evidence type="ECO:0000256" key="4">
    <source>
        <dbReference type="ARBA" id="ARBA00022692"/>
    </source>
</evidence>
<feature type="transmembrane region" description="Helical" evidence="11">
    <location>
        <begin position="99"/>
        <end position="120"/>
    </location>
</feature>
<evidence type="ECO:0000256" key="6">
    <source>
        <dbReference type="ARBA" id="ARBA00022989"/>
    </source>
</evidence>
<feature type="transmembrane region" description="Helical" evidence="11">
    <location>
        <begin position="215"/>
        <end position="240"/>
    </location>
</feature>
<evidence type="ECO:0000256" key="8">
    <source>
        <dbReference type="PROSITE-ProRule" id="PRU00282"/>
    </source>
</evidence>
<evidence type="ECO:0000256" key="2">
    <source>
        <dbReference type="ARBA" id="ARBA00006375"/>
    </source>
</evidence>
<dbReference type="EMBL" id="JAACJN010000034">
    <property type="protein sequence ID" value="KAF5387192.1"/>
    <property type="molecule type" value="Genomic_DNA"/>
</dbReference>
<gene>
    <name evidence="12" type="ORF">D9757_006841</name>
</gene>
<keyword evidence="6 11" id="KW-1133">Transmembrane helix</keyword>
<dbReference type="InterPro" id="IPR023395">
    <property type="entry name" value="MCP_dom_sf"/>
</dbReference>
<dbReference type="InterPro" id="IPR018108">
    <property type="entry name" value="MCP_transmembrane"/>
</dbReference>